<keyword evidence="4 6" id="KW-0067">ATP-binding</keyword>
<dbReference type="GO" id="GO:0005524">
    <property type="term" value="F:ATP binding"/>
    <property type="evidence" value="ECO:0007669"/>
    <property type="project" value="UniProtKB-KW"/>
</dbReference>
<dbReference type="PANTHER" id="PTHR43790:SF9">
    <property type="entry name" value="GALACTOFURANOSE TRANSPORTER ATP-BINDING PROTEIN YTFR"/>
    <property type="match status" value="1"/>
</dbReference>
<dbReference type="GO" id="GO:0016887">
    <property type="term" value="F:ATP hydrolysis activity"/>
    <property type="evidence" value="ECO:0007669"/>
    <property type="project" value="InterPro"/>
</dbReference>
<evidence type="ECO:0000256" key="3">
    <source>
        <dbReference type="ARBA" id="ARBA00022741"/>
    </source>
</evidence>
<dbReference type="InterPro" id="IPR050107">
    <property type="entry name" value="ABC_carbohydrate_import_ATPase"/>
</dbReference>
<evidence type="ECO:0000256" key="1">
    <source>
        <dbReference type="ARBA" id="ARBA00022448"/>
    </source>
</evidence>
<dbReference type="Gene3D" id="3.40.50.300">
    <property type="entry name" value="P-loop containing nucleotide triphosphate hydrolases"/>
    <property type="match status" value="2"/>
</dbReference>
<dbReference type="SUPFAM" id="SSF52540">
    <property type="entry name" value="P-loop containing nucleoside triphosphate hydrolases"/>
    <property type="match status" value="2"/>
</dbReference>
<dbReference type="InterPro" id="IPR027417">
    <property type="entry name" value="P-loop_NTPase"/>
</dbReference>
<dbReference type="EMBL" id="QZFV01000088">
    <property type="protein sequence ID" value="RJQ84194.1"/>
    <property type="molecule type" value="Genomic_DNA"/>
</dbReference>
<keyword evidence="1" id="KW-0813">Transport</keyword>
<evidence type="ECO:0000313" key="7">
    <source>
        <dbReference type="Proteomes" id="UP000285112"/>
    </source>
</evidence>
<dbReference type="InterPro" id="IPR003593">
    <property type="entry name" value="AAA+_ATPase"/>
</dbReference>
<reference evidence="6 7" key="1">
    <citation type="submission" date="2018-09" db="EMBL/GenBank/DDBJ databases">
        <title>YIM PH 21725 draft genome.</title>
        <authorList>
            <person name="Miao C."/>
        </authorList>
    </citation>
    <scope>NUCLEOTIDE SEQUENCE [LARGE SCALE GENOMIC DNA]</scope>
    <source>
        <strain evidence="7">YIM PH21725</strain>
    </source>
</reference>
<evidence type="ECO:0000256" key="2">
    <source>
        <dbReference type="ARBA" id="ARBA00022737"/>
    </source>
</evidence>
<sequence length="543" mass="57346">MARCGCRTCSTVRLSSWLSSSAWLWGGPVVEPALSVRGLTKSFGGVKALDDVDLDLLPGEIHGLLGQNGSGKSTLIKVLGGFHASDRGTVELSGRRVKTPLAQVADHGIAIIHQDLGLVGSMSVIENIGVSDAYGGRRARPIDWKRLKADVLRIFRRLGTRIDPDARVDTLNPSDHSIVAVARALWLLSLRATQHIFVLDEPTAYLGPAESGRLLDVMRAVAADGAAVLFVSHKLNEVLSVTDRCTVLRDGRVVTTRPTEGLSAAEMVTLQLGRPIDDFYPPRAAEPDGSVRLVAEGVSGAGVDDVSLSLRAGEVLGITGLVGMGQDPLAEMLAGARPVAAGTVRGPDGGVLRGGIRAAMGAGVAFVPVDRKRQGLWLAARGRENLTLPTLRARRAWTPISASAERSAARKAFERVGVRPVAPDMPVGSLSGGNQQKVLMAKWLEFKPRVLILHEPTQGVDAAAKREILALVNASAEAGAAVIICSTDYEQLAATCHRVVTMRDGRVVAEQSQPLTERDVLLSCQGATPHGGLAGSSEIEGRA</sequence>
<feature type="domain" description="ABC transporter" evidence="5">
    <location>
        <begin position="285"/>
        <end position="529"/>
    </location>
</feature>
<dbReference type="PROSITE" id="PS50893">
    <property type="entry name" value="ABC_TRANSPORTER_2"/>
    <property type="match status" value="2"/>
</dbReference>
<proteinExistence type="predicted"/>
<dbReference type="SMART" id="SM00382">
    <property type="entry name" value="AAA"/>
    <property type="match status" value="2"/>
</dbReference>
<keyword evidence="3" id="KW-0547">Nucleotide-binding</keyword>
<feature type="domain" description="ABC transporter" evidence="5">
    <location>
        <begin position="34"/>
        <end position="275"/>
    </location>
</feature>
<evidence type="ECO:0000256" key="4">
    <source>
        <dbReference type="ARBA" id="ARBA00022840"/>
    </source>
</evidence>
<gene>
    <name evidence="6" type="ORF">D5S19_17845</name>
</gene>
<dbReference type="InterPro" id="IPR017871">
    <property type="entry name" value="ABC_transporter-like_CS"/>
</dbReference>
<dbReference type="Proteomes" id="UP000285112">
    <property type="component" value="Unassembled WGS sequence"/>
</dbReference>
<organism evidence="6 7">
    <name type="scientific">Amycolatopsis panacis</name>
    <dbReference type="NCBI Taxonomy" id="2340917"/>
    <lineage>
        <taxon>Bacteria</taxon>
        <taxon>Bacillati</taxon>
        <taxon>Actinomycetota</taxon>
        <taxon>Actinomycetes</taxon>
        <taxon>Pseudonocardiales</taxon>
        <taxon>Pseudonocardiaceae</taxon>
        <taxon>Amycolatopsis</taxon>
    </lineage>
</organism>
<evidence type="ECO:0000259" key="5">
    <source>
        <dbReference type="PROSITE" id="PS50893"/>
    </source>
</evidence>
<evidence type="ECO:0000313" key="6">
    <source>
        <dbReference type="EMBL" id="RJQ84194.1"/>
    </source>
</evidence>
<keyword evidence="2" id="KW-0677">Repeat</keyword>
<comment type="caution">
    <text evidence="6">The sequence shown here is derived from an EMBL/GenBank/DDBJ whole genome shotgun (WGS) entry which is preliminary data.</text>
</comment>
<dbReference type="AlphaFoldDB" id="A0A419I2M3"/>
<name>A0A419I2M3_9PSEU</name>
<keyword evidence="7" id="KW-1185">Reference proteome</keyword>
<accession>A0A419I2M3</accession>
<dbReference type="Pfam" id="PF00005">
    <property type="entry name" value="ABC_tran"/>
    <property type="match status" value="2"/>
</dbReference>
<dbReference type="PROSITE" id="PS00211">
    <property type="entry name" value="ABC_TRANSPORTER_1"/>
    <property type="match status" value="1"/>
</dbReference>
<dbReference type="InterPro" id="IPR003439">
    <property type="entry name" value="ABC_transporter-like_ATP-bd"/>
</dbReference>
<dbReference type="CDD" id="cd03215">
    <property type="entry name" value="ABC_Carb_Monos_II"/>
    <property type="match status" value="1"/>
</dbReference>
<dbReference type="PANTHER" id="PTHR43790">
    <property type="entry name" value="CARBOHYDRATE TRANSPORT ATP-BINDING PROTEIN MG119-RELATED"/>
    <property type="match status" value="1"/>
</dbReference>
<dbReference type="CDD" id="cd03216">
    <property type="entry name" value="ABC_Carb_Monos_I"/>
    <property type="match status" value="1"/>
</dbReference>
<protein>
    <submittedName>
        <fullName evidence="6">Sugar ABC transporter ATP-binding protein</fullName>
    </submittedName>
</protein>